<protein>
    <recommendedName>
        <fullName evidence="4">Tetratricopeptide repeat protein</fullName>
    </recommendedName>
</protein>
<proteinExistence type="predicted"/>
<gene>
    <name evidence="2" type="ORF">IAA16_07610</name>
</gene>
<evidence type="ECO:0000256" key="1">
    <source>
        <dbReference type="SAM" id="MobiDB-lite"/>
    </source>
</evidence>
<comment type="caution">
    <text evidence="2">The sequence shown here is derived from an EMBL/GenBank/DDBJ whole genome shotgun (WGS) entry which is preliminary data.</text>
</comment>
<dbReference type="SUPFAM" id="SSF48452">
    <property type="entry name" value="TPR-like"/>
    <property type="match status" value="1"/>
</dbReference>
<dbReference type="InterPro" id="IPR011990">
    <property type="entry name" value="TPR-like_helical_dom_sf"/>
</dbReference>
<evidence type="ECO:0000313" key="3">
    <source>
        <dbReference type="Proteomes" id="UP000823914"/>
    </source>
</evidence>
<dbReference type="AlphaFoldDB" id="A0A9E2NZL3"/>
<reference evidence="2" key="1">
    <citation type="journal article" date="2021" name="PeerJ">
        <title>Extensive microbial diversity within the chicken gut microbiome revealed by metagenomics and culture.</title>
        <authorList>
            <person name="Gilroy R."/>
            <person name="Ravi A."/>
            <person name="Getino M."/>
            <person name="Pursley I."/>
            <person name="Horton D.L."/>
            <person name="Alikhan N.F."/>
            <person name="Baker D."/>
            <person name="Gharbi K."/>
            <person name="Hall N."/>
            <person name="Watson M."/>
            <person name="Adriaenssens E.M."/>
            <person name="Foster-Nyarko E."/>
            <person name="Jarju S."/>
            <person name="Secka A."/>
            <person name="Antonio M."/>
            <person name="Oren A."/>
            <person name="Chaudhuri R.R."/>
            <person name="La Ragione R."/>
            <person name="Hildebrand F."/>
            <person name="Pallen M.J."/>
        </authorList>
    </citation>
    <scope>NUCLEOTIDE SEQUENCE</scope>
    <source>
        <strain evidence="2">Gambia15-2214</strain>
    </source>
</reference>
<name>A0A9E2NZL3_9SPIR</name>
<sequence length="232" mass="26587">MFNCFQWIIACCVAGVLCFSCGTTGPTVIGERNRIYENITSEYFLVADAYLENKNYQKAVEFYTKASVNKNLTDLAEYKIAYTYALWEKWDEAATGYKKLLDKEPDNFSLRSSLAYVYARQGYGDLAAQEYEVLLRDYEWDQSVLENYIVVLNSLEHYELAEEKLSLLEEFFPESNKIESFRESIDKGLEAQQQVAEEKDGTESESPNDGENNTSDTDKNSDTDKADHQDGN</sequence>
<dbReference type="Proteomes" id="UP000823914">
    <property type="component" value="Unassembled WGS sequence"/>
</dbReference>
<organism evidence="2 3">
    <name type="scientific">Candidatus Treponema excrementipullorum</name>
    <dbReference type="NCBI Taxonomy" id="2838768"/>
    <lineage>
        <taxon>Bacteria</taxon>
        <taxon>Pseudomonadati</taxon>
        <taxon>Spirochaetota</taxon>
        <taxon>Spirochaetia</taxon>
        <taxon>Spirochaetales</taxon>
        <taxon>Treponemataceae</taxon>
        <taxon>Treponema</taxon>
    </lineage>
</organism>
<dbReference type="Pfam" id="PF13432">
    <property type="entry name" value="TPR_16"/>
    <property type="match status" value="1"/>
</dbReference>
<dbReference type="EMBL" id="JAHLFV010000179">
    <property type="protein sequence ID" value="MBU3850415.1"/>
    <property type="molecule type" value="Genomic_DNA"/>
</dbReference>
<feature type="compositionally biased region" description="Basic and acidic residues" evidence="1">
    <location>
        <begin position="216"/>
        <end position="232"/>
    </location>
</feature>
<reference evidence="2" key="2">
    <citation type="submission" date="2021-04" db="EMBL/GenBank/DDBJ databases">
        <authorList>
            <person name="Gilroy R."/>
        </authorList>
    </citation>
    <scope>NUCLEOTIDE SEQUENCE</scope>
    <source>
        <strain evidence="2">Gambia15-2214</strain>
    </source>
</reference>
<dbReference type="Gene3D" id="1.25.40.10">
    <property type="entry name" value="Tetratricopeptide repeat domain"/>
    <property type="match status" value="1"/>
</dbReference>
<accession>A0A9E2NZL3</accession>
<feature type="region of interest" description="Disordered" evidence="1">
    <location>
        <begin position="189"/>
        <end position="232"/>
    </location>
</feature>
<evidence type="ECO:0000313" key="2">
    <source>
        <dbReference type="EMBL" id="MBU3850415.1"/>
    </source>
</evidence>
<evidence type="ECO:0008006" key="4">
    <source>
        <dbReference type="Google" id="ProtNLM"/>
    </source>
</evidence>